<evidence type="ECO:0000256" key="2">
    <source>
        <dbReference type="PROSITE-ProRule" id="PRU00169"/>
    </source>
</evidence>
<dbReference type="PROSITE" id="PS50112">
    <property type="entry name" value="PAS"/>
    <property type="match status" value="2"/>
</dbReference>
<dbReference type="Pfam" id="PF08448">
    <property type="entry name" value="PAS_4"/>
    <property type="match status" value="3"/>
</dbReference>
<feature type="domain" description="PAS" evidence="4">
    <location>
        <begin position="154"/>
        <end position="224"/>
    </location>
</feature>
<feature type="domain" description="Response regulatory" evidence="3">
    <location>
        <begin position="23"/>
        <end position="139"/>
    </location>
</feature>
<keyword evidence="1 2" id="KW-0597">Phosphoprotein</keyword>
<feature type="modified residue" description="4-aspartylphosphate" evidence="2">
    <location>
        <position position="74"/>
    </location>
</feature>
<dbReference type="CDD" id="cd00130">
    <property type="entry name" value="PAS"/>
    <property type="match status" value="2"/>
</dbReference>
<gene>
    <name evidence="6" type="ORF">ACFSBW_18880</name>
</gene>
<evidence type="ECO:0000259" key="3">
    <source>
        <dbReference type="PROSITE" id="PS50110"/>
    </source>
</evidence>
<dbReference type="PROSITE" id="PS50113">
    <property type="entry name" value="PAC"/>
    <property type="match status" value="1"/>
</dbReference>
<dbReference type="InterPro" id="IPR035965">
    <property type="entry name" value="PAS-like_dom_sf"/>
</dbReference>
<dbReference type="InterPro" id="IPR000014">
    <property type="entry name" value="PAS"/>
</dbReference>
<dbReference type="EMBL" id="JBHUDM010000012">
    <property type="protein sequence ID" value="MFD1643914.1"/>
    <property type="molecule type" value="Genomic_DNA"/>
</dbReference>
<accession>A0ABD6DC79</accession>
<dbReference type="CDD" id="cd00156">
    <property type="entry name" value="REC"/>
    <property type="match status" value="1"/>
</dbReference>
<dbReference type="NCBIfam" id="TIGR00229">
    <property type="entry name" value="sensory_box"/>
    <property type="match status" value="2"/>
</dbReference>
<evidence type="ECO:0000256" key="1">
    <source>
        <dbReference type="ARBA" id="ARBA00022553"/>
    </source>
</evidence>
<comment type="caution">
    <text evidence="6">The sequence shown here is derived from an EMBL/GenBank/DDBJ whole genome shotgun (WGS) entry which is preliminary data.</text>
</comment>
<protein>
    <submittedName>
        <fullName evidence="6">PAS domain-containing protein</fullName>
    </submittedName>
</protein>
<feature type="domain" description="PAS" evidence="4">
    <location>
        <begin position="393"/>
        <end position="467"/>
    </location>
</feature>
<dbReference type="Proteomes" id="UP001597052">
    <property type="component" value="Unassembled WGS sequence"/>
</dbReference>
<dbReference type="SMART" id="SM00091">
    <property type="entry name" value="PAS"/>
    <property type="match status" value="3"/>
</dbReference>
<dbReference type="AlphaFoldDB" id="A0ABD6DC79"/>
<dbReference type="InterPro" id="IPR050595">
    <property type="entry name" value="Bact_response_regulator"/>
</dbReference>
<dbReference type="PROSITE" id="PS50110">
    <property type="entry name" value="RESPONSE_REGULATORY"/>
    <property type="match status" value="1"/>
</dbReference>
<dbReference type="PANTHER" id="PTHR44591">
    <property type="entry name" value="STRESS RESPONSE REGULATOR PROTEIN 1"/>
    <property type="match status" value="1"/>
</dbReference>
<reference evidence="6 7" key="1">
    <citation type="journal article" date="2019" name="Int. J. Syst. Evol. Microbiol.">
        <title>The Global Catalogue of Microorganisms (GCM) 10K type strain sequencing project: providing services to taxonomists for standard genome sequencing and annotation.</title>
        <authorList>
            <consortium name="The Broad Institute Genomics Platform"/>
            <consortium name="The Broad Institute Genome Sequencing Center for Infectious Disease"/>
            <person name="Wu L."/>
            <person name="Ma J."/>
        </authorList>
    </citation>
    <scope>NUCLEOTIDE SEQUENCE [LARGE SCALE GENOMIC DNA]</scope>
    <source>
        <strain evidence="6 7">CGMCC 1.10593</strain>
    </source>
</reference>
<dbReference type="InterPro" id="IPR001789">
    <property type="entry name" value="Sig_transdc_resp-reg_receiver"/>
</dbReference>
<dbReference type="InterPro" id="IPR013656">
    <property type="entry name" value="PAS_4"/>
</dbReference>
<dbReference type="SUPFAM" id="SSF47384">
    <property type="entry name" value="Homodimeric domain of signal transducing histidine kinase"/>
    <property type="match status" value="1"/>
</dbReference>
<keyword evidence="7" id="KW-1185">Reference proteome</keyword>
<dbReference type="RefSeq" id="WP_256397843.1">
    <property type="nucleotide sequence ID" value="NZ_JANHDJ010000014.1"/>
</dbReference>
<dbReference type="Pfam" id="PF00512">
    <property type="entry name" value="HisKA"/>
    <property type="match status" value="1"/>
</dbReference>
<dbReference type="Gene3D" id="3.30.450.20">
    <property type="entry name" value="PAS domain"/>
    <property type="match status" value="3"/>
</dbReference>
<evidence type="ECO:0000259" key="5">
    <source>
        <dbReference type="PROSITE" id="PS50113"/>
    </source>
</evidence>
<proteinExistence type="predicted"/>
<dbReference type="InterPro" id="IPR003661">
    <property type="entry name" value="HisK_dim/P_dom"/>
</dbReference>
<dbReference type="CDD" id="cd00082">
    <property type="entry name" value="HisKA"/>
    <property type="match status" value="1"/>
</dbReference>
<dbReference type="SMART" id="SM00448">
    <property type="entry name" value="REC"/>
    <property type="match status" value="1"/>
</dbReference>
<dbReference type="Pfam" id="PF00072">
    <property type="entry name" value="Response_reg"/>
    <property type="match status" value="1"/>
</dbReference>
<dbReference type="SUPFAM" id="SSF55785">
    <property type="entry name" value="PYP-like sensor domain (PAS domain)"/>
    <property type="match status" value="3"/>
</dbReference>
<dbReference type="InterPro" id="IPR036097">
    <property type="entry name" value="HisK_dim/P_sf"/>
</dbReference>
<dbReference type="SMART" id="SM00388">
    <property type="entry name" value="HisKA"/>
    <property type="match status" value="1"/>
</dbReference>
<dbReference type="SUPFAM" id="SSF52172">
    <property type="entry name" value="CheY-like"/>
    <property type="match status" value="1"/>
</dbReference>
<evidence type="ECO:0000313" key="6">
    <source>
        <dbReference type="EMBL" id="MFD1643914.1"/>
    </source>
</evidence>
<sequence length="581" mass="66889">MQRTPRGDHKPAAKAEQPLETFRVLHVDDEPDLSEMVGIYLERADDRFEIVQANSASNGLDQLSEQTFDCVISDYDMPSCNGIEFLEELREEFPNLPFILFTGKGTEEIASDAISAGVTDYLQKQTGTDQYTVLANTVSNAIEHYRASQAVRQREQRLQTVLDCVTDAIVEVDSDWRFTLVNQQAEELYEMDEEYLLGRDFWEVFSEALDTRFEAKYRQVMETREPTSFVEYFSQLDGWFDIDIYPKNEGGIGFYFAEVTEQRERQQELEQANAVLSTLFETLPVGVLAEDADRNVLAVNNHLLDLFEFSGPPEDVHGTDCVQLTEQVSDTFVESNQFVERTNQLVADREPIDNERLVLHDDRIFERDYRPVELPDGDGHLWVYKDISDQEEQRRRYEAVFNQTYQFTGLLEPDGTVLEANDTVLEFAGHDRNEVVGQKMWKLPLFQYSQETRERAQSAVERAADGDFVHHELHLQGADREAIIDFSVRPVTDEQGSVRFLVPEGHEITDRKEHERSLQRERDRLDEFAGVLSHDLRNPLNVAEGRLELAQEECDSEHLLAIETALDRMDRLTEDQSITSG</sequence>
<dbReference type="InterPro" id="IPR000700">
    <property type="entry name" value="PAS-assoc_C"/>
</dbReference>
<organism evidence="6 7">
    <name type="scientific">Halohasta litorea</name>
    <dbReference type="NCBI Taxonomy" id="869891"/>
    <lineage>
        <taxon>Archaea</taxon>
        <taxon>Methanobacteriati</taxon>
        <taxon>Methanobacteriota</taxon>
        <taxon>Stenosarchaea group</taxon>
        <taxon>Halobacteria</taxon>
        <taxon>Halobacteriales</taxon>
        <taxon>Haloferacaceae</taxon>
        <taxon>Halohasta</taxon>
    </lineage>
</organism>
<evidence type="ECO:0000313" key="7">
    <source>
        <dbReference type="Proteomes" id="UP001597052"/>
    </source>
</evidence>
<dbReference type="Gene3D" id="3.40.50.2300">
    <property type="match status" value="1"/>
</dbReference>
<dbReference type="InterPro" id="IPR011006">
    <property type="entry name" value="CheY-like_superfamily"/>
</dbReference>
<dbReference type="PANTHER" id="PTHR44591:SF25">
    <property type="entry name" value="CHEMOTAXIS TWO-COMPONENT RESPONSE REGULATOR"/>
    <property type="match status" value="1"/>
</dbReference>
<dbReference type="Gene3D" id="1.10.287.130">
    <property type="match status" value="1"/>
</dbReference>
<name>A0ABD6DC79_9EURY</name>
<feature type="domain" description="PAC" evidence="5">
    <location>
        <begin position="462"/>
        <end position="520"/>
    </location>
</feature>
<evidence type="ECO:0000259" key="4">
    <source>
        <dbReference type="PROSITE" id="PS50112"/>
    </source>
</evidence>